<reference evidence="6" key="1">
    <citation type="submission" date="2016-11" db="EMBL/GenBank/DDBJ databases">
        <title>The genome of Nicotiana attenuata.</title>
        <authorList>
            <person name="Xu S."/>
            <person name="Brockmoeller T."/>
            <person name="Gaquerel E."/>
            <person name="Navarro A."/>
            <person name="Kuhl H."/>
            <person name="Gase K."/>
            <person name="Ling Z."/>
            <person name="Zhou W."/>
            <person name="Kreitzer C."/>
            <person name="Stanke M."/>
            <person name="Tang H."/>
            <person name="Lyons E."/>
            <person name="Pandey P."/>
            <person name="Pandey S.P."/>
            <person name="Timmermann B."/>
            <person name="Baldwin I.T."/>
        </authorList>
    </citation>
    <scope>NUCLEOTIDE SEQUENCE [LARGE SCALE GENOMIC DNA]</scope>
    <source>
        <strain evidence="6">UT</strain>
    </source>
</reference>
<feature type="compositionally biased region" description="Acidic residues" evidence="4">
    <location>
        <begin position="173"/>
        <end position="193"/>
    </location>
</feature>
<dbReference type="Gramene" id="OIT40416">
    <property type="protein sequence ID" value="OIT40416"/>
    <property type="gene ID" value="A4A49_52513"/>
</dbReference>
<accession>A0A314LFM7</accession>
<keyword evidence="3" id="KW-0648">Protein biosynthesis</keyword>
<feature type="region of interest" description="Disordered" evidence="4">
    <location>
        <begin position="169"/>
        <end position="215"/>
    </location>
</feature>
<organism evidence="6 7">
    <name type="scientific">Nicotiana attenuata</name>
    <name type="common">Coyote tobacco</name>
    <dbReference type="NCBI Taxonomy" id="49451"/>
    <lineage>
        <taxon>Eukaryota</taxon>
        <taxon>Viridiplantae</taxon>
        <taxon>Streptophyta</taxon>
        <taxon>Embryophyta</taxon>
        <taxon>Tracheophyta</taxon>
        <taxon>Spermatophyta</taxon>
        <taxon>Magnoliopsida</taxon>
        <taxon>eudicotyledons</taxon>
        <taxon>Gunneridae</taxon>
        <taxon>Pentapetalae</taxon>
        <taxon>asterids</taxon>
        <taxon>lamiids</taxon>
        <taxon>Solanales</taxon>
        <taxon>Solanaceae</taxon>
        <taxon>Nicotianoideae</taxon>
        <taxon>Nicotianeae</taxon>
        <taxon>Nicotiana</taxon>
    </lineage>
</organism>
<dbReference type="PANTHER" id="PTHR13937">
    <property type="entry name" value="EUKARYOTIC TRANSLATION INITATION FACTOR 3, SUBUNIT 8 EIF3S8 -RELATED"/>
    <property type="match status" value="1"/>
</dbReference>
<evidence type="ECO:0000256" key="4">
    <source>
        <dbReference type="SAM" id="MobiDB-lite"/>
    </source>
</evidence>
<evidence type="ECO:0000256" key="2">
    <source>
        <dbReference type="ARBA" id="ARBA00022540"/>
    </source>
</evidence>
<feature type="domain" description="Eukaryotic translation initiation factor 3 subunit C N-terminal" evidence="5">
    <location>
        <begin position="60"/>
        <end position="199"/>
    </location>
</feature>
<evidence type="ECO:0000313" key="6">
    <source>
        <dbReference type="EMBL" id="OIT40416.1"/>
    </source>
</evidence>
<dbReference type="EMBL" id="MJEQ01000027">
    <property type="protein sequence ID" value="OIT40416.1"/>
    <property type="molecule type" value="Genomic_DNA"/>
</dbReference>
<evidence type="ECO:0000313" key="7">
    <source>
        <dbReference type="Proteomes" id="UP000187609"/>
    </source>
</evidence>
<sequence length="266" mass="29831">MVVTGSSSKRKGLRKLGRRVREGGTLEEEEGSDNEHEEEGPVEATATTTGSRYLAIGDSDSDESNGQKHVVRLAKDKRFDEFSTTFSLQESFDNLNKQLEKVMRVKGSARAPNLYIKALLMLEDFMTHALANKEAKKKISSSNSKSLNSMKQNLKKINKQYEDLINKYRENPPENEDEESEEEEDEDEDELEEDPTKIVAASDEEDDGDEVTFGCQNDDSFVADFLVYNNNNNNNNNNKPSIIPHVASGEGSVDADLTPTWRGRKA</sequence>
<dbReference type="AlphaFoldDB" id="A0A314LFM7"/>
<gene>
    <name evidence="6" type="primary">TIF3C1_2</name>
    <name evidence="6" type="ORF">A4A49_52513</name>
</gene>
<proteinExistence type="predicted"/>
<evidence type="ECO:0000256" key="3">
    <source>
        <dbReference type="ARBA" id="ARBA00022917"/>
    </source>
</evidence>
<keyword evidence="1" id="KW-0963">Cytoplasm</keyword>
<dbReference type="GO" id="GO:0003723">
    <property type="term" value="F:RNA binding"/>
    <property type="evidence" value="ECO:0007669"/>
    <property type="project" value="InterPro"/>
</dbReference>
<dbReference type="InterPro" id="IPR027516">
    <property type="entry name" value="EIF3C"/>
</dbReference>
<dbReference type="GO" id="GO:0005852">
    <property type="term" value="C:eukaryotic translation initiation factor 3 complex"/>
    <property type="evidence" value="ECO:0007669"/>
    <property type="project" value="InterPro"/>
</dbReference>
<protein>
    <submittedName>
        <fullName evidence="6">Eukaryotic translation initiation factor 3 subunit c</fullName>
    </submittedName>
</protein>
<feature type="region of interest" description="Disordered" evidence="4">
    <location>
        <begin position="229"/>
        <end position="266"/>
    </location>
</feature>
<evidence type="ECO:0000256" key="1">
    <source>
        <dbReference type="ARBA" id="ARBA00022490"/>
    </source>
</evidence>
<feature type="non-terminal residue" evidence="6">
    <location>
        <position position="266"/>
    </location>
</feature>
<feature type="compositionally biased region" description="Low complexity" evidence="4">
    <location>
        <begin position="229"/>
        <end position="238"/>
    </location>
</feature>
<comment type="caution">
    <text evidence="6">The sequence shown here is derived from an EMBL/GenBank/DDBJ whole genome shotgun (WGS) entry which is preliminary data.</text>
</comment>
<keyword evidence="2 6" id="KW-0396">Initiation factor</keyword>
<feature type="compositionally biased region" description="Acidic residues" evidence="4">
    <location>
        <begin position="25"/>
        <end position="41"/>
    </location>
</feature>
<feature type="compositionally biased region" description="Basic residues" evidence="4">
    <location>
        <begin position="8"/>
        <end position="18"/>
    </location>
</feature>
<dbReference type="GO" id="GO:0003743">
    <property type="term" value="F:translation initiation factor activity"/>
    <property type="evidence" value="ECO:0007669"/>
    <property type="project" value="UniProtKB-KW"/>
</dbReference>
<dbReference type="Proteomes" id="UP000187609">
    <property type="component" value="Unassembled WGS sequence"/>
</dbReference>
<dbReference type="Pfam" id="PF05470">
    <property type="entry name" value="eIF-3c_N"/>
    <property type="match status" value="1"/>
</dbReference>
<name>A0A314LFM7_NICAT</name>
<dbReference type="STRING" id="49451.A0A314LFM7"/>
<keyword evidence="7" id="KW-1185">Reference proteome</keyword>
<dbReference type="SMR" id="A0A314LFM7"/>
<evidence type="ECO:0000259" key="5">
    <source>
        <dbReference type="Pfam" id="PF05470"/>
    </source>
</evidence>
<dbReference type="PANTHER" id="PTHR13937:SF0">
    <property type="entry name" value="EUKARYOTIC TRANSLATION INITIATION FACTOR 3 SUBUNIT C-RELATED"/>
    <property type="match status" value="1"/>
</dbReference>
<feature type="region of interest" description="Disordered" evidence="4">
    <location>
        <begin position="1"/>
        <end position="67"/>
    </location>
</feature>
<dbReference type="GO" id="GO:0031369">
    <property type="term" value="F:translation initiation factor binding"/>
    <property type="evidence" value="ECO:0007669"/>
    <property type="project" value="InterPro"/>
</dbReference>
<dbReference type="InterPro" id="IPR008905">
    <property type="entry name" value="EIF3C_N_dom"/>
</dbReference>